<gene>
    <name evidence="1" type="ORF">SDC9_106534</name>
</gene>
<evidence type="ECO:0000313" key="1">
    <source>
        <dbReference type="EMBL" id="MPM59688.1"/>
    </source>
</evidence>
<comment type="caution">
    <text evidence="1">The sequence shown here is derived from an EMBL/GenBank/DDBJ whole genome shotgun (WGS) entry which is preliminary data.</text>
</comment>
<proteinExistence type="predicted"/>
<accession>A0A645B3Q9</accession>
<sequence length="85" mass="9792">MADDTEVKFNSSRYPGAAHGDIPKFYDVIIIDKLFAGSLIYRTPYLSANFREKRQADVFILQLHRFPFFVYLMIGKAVETEVGIE</sequence>
<organism evidence="1">
    <name type="scientific">bioreactor metagenome</name>
    <dbReference type="NCBI Taxonomy" id="1076179"/>
    <lineage>
        <taxon>unclassified sequences</taxon>
        <taxon>metagenomes</taxon>
        <taxon>ecological metagenomes</taxon>
    </lineage>
</organism>
<dbReference type="EMBL" id="VSSQ01017408">
    <property type="protein sequence ID" value="MPM59688.1"/>
    <property type="molecule type" value="Genomic_DNA"/>
</dbReference>
<protein>
    <submittedName>
        <fullName evidence="1">Uncharacterized protein</fullName>
    </submittedName>
</protein>
<reference evidence="1" key="1">
    <citation type="submission" date="2019-08" db="EMBL/GenBank/DDBJ databases">
        <authorList>
            <person name="Kucharzyk K."/>
            <person name="Murdoch R.W."/>
            <person name="Higgins S."/>
            <person name="Loffler F."/>
        </authorList>
    </citation>
    <scope>NUCLEOTIDE SEQUENCE</scope>
</reference>
<dbReference type="AlphaFoldDB" id="A0A645B3Q9"/>
<name>A0A645B3Q9_9ZZZZ</name>